<evidence type="ECO:0000256" key="7">
    <source>
        <dbReference type="ARBA" id="ARBA00022692"/>
    </source>
</evidence>
<dbReference type="GO" id="GO:0045275">
    <property type="term" value="C:respiratory chain complex III"/>
    <property type="evidence" value="ECO:0007669"/>
    <property type="project" value="InterPro"/>
</dbReference>
<keyword evidence="13" id="KW-0830">Ubiquinone</keyword>
<dbReference type="PANTHER" id="PTHR19271:SF16">
    <property type="entry name" value="CYTOCHROME B"/>
    <property type="match status" value="1"/>
</dbReference>
<dbReference type="InterPro" id="IPR048259">
    <property type="entry name" value="Cytochrome_b_N_euk/bac"/>
</dbReference>
<dbReference type="Pfam" id="PF00033">
    <property type="entry name" value="Cytochrome_B"/>
    <property type="match status" value="1"/>
</dbReference>
<dbReference type="FunFam" id="1.20.810.10:FF:000002">
    <property type="entry name" value="Cytochrome b"/>
    <property type="match status" value="1"/>
</dbReference>
<dbReference type="InterPro" id="IPR027387">
    <property type="entry name" value="Cytb/b6-like_sf"/>
</dbReference>
<dbReference type="InterPro" id="IPR005797">
    <property type="entry name" value="Cyt_b/b6_N"/>
</dbReference>
<keyword evidence="8 18" id="KW-0479">Metal-binding</keyword>
<gene>
    <name evidence="22" type="primary">cytb</name>
    <name evidence="23" type="synonym">CYTB</name>
</gene>
<dbReference type="CDD" id="cd00290">
    <property type="entry name" value="cytochrome_b_C"/>
    <property type="match status" value="1"/>
</dbReference>
<reference evidence="23" key="2">
    <citation type="submission" date="2021-02" db="EMBL/GenBank/DDBJ databases">
        <authorList>
            <person name="Gao Y."/>
            <person name="Zhu L."/>
        </authorList>
    </citation>
    <scope>NUCLEOTIDE SEQUENCE</scope>
</reference>
<geneLocation type="mitochondrion" evidence="22"/>
<evidence type="ECO:0000259" key="21">
    <source>
        <dbReference type="PROSITE" id="PS51003"/>
    </source>
</evidence>
<evidence type="ECO:0000256" key="19">
    <source>
        <dbReference type="RuleBase" id="RU362117"/>
    </source>
</evidence>
<keyword evidence="4 19" id="KW-0813">Transport</keyword>
<evidence type="ECO:0000256" key="15">
    <source>
        <dbReference type="ARBA" id="ARBA00023136"/>
    </source>
</evidence>
<evidence type="ECO:0000256" key="18">
    <source>
        <dbReference type="PIRSR" id="PIRSR038885-2"/>
    </source>
</evidence>
<feature type="transmembrane region" description="Helical" evidence="19">
    <location>
        <begin position="141"/>
        <end position="159"/>
    </location>
</feature>
<dbReference type="SUPFAM" id="SSF81342">
    <property type="entry name" value="Transmembrane di-heme cytochromes"/>
    <property type="match status" value="1"/>
</dbReference>
<feature type="binding site" evidence="17">
    <location>
        <position position="202"/>
    </location>
    <ligand>
        <name>a ubiquinone</name>
        <dbReference type="ChEBI" id="CHEBI:16389"/>
    </ligand>
</feature>
<dbReference type="PIRSF" id="PIRSF038885">
    <property type="entry name" value="COB"/>
    <property type="match status" value="1"/>
</dbReference>
<evidence type="ECO:0000256" key="9">
    <source>
        <dbReference type="ARBA" id="ARBA00022792"/>
    </source>
</evidence>
<evidence type="ECO:0000256" key="13">
    <source>
        <dbReference type="ARBA" id="ARBA00023075"/>
    </source>
</evidence>
<dbReference type="GO" id="GO:0008121">
    <property type="term" value="F:quinol-cytochrome-c reductase activity"/>
    <property type="evidence" value="ECO:0007669"/>
    <property type="project" value="InterPro"/>
</dbReference>
<keyword evidence="9" id="KW-0999">Mitochondrion inner membrane</keyword>
<feature type="transmembrane region" description="Helical" evidence="19">
    <location>
        <begin position="347"/>
        <end position="370"/>
    </location>
</feature>
<keyword evidence="14 19" id="KW-0496">Mitochondrion</keyword>
<feature type="transmembrane region" description="Helical" evidence="19">
    <location>
        <begin position="321"/>
        <end position="341"/>
    </location>
</feature>
<dbReference type="GO" id="GO:0005743">
    <property type="term" value="C:mitochondrial inner membrane"/>
    <property type="evidence" value="ECO:0007669"/>
    <property type="project" value="UniProtKB-SubCell"/>
</dbReference>
<evidence type="ECO:0000256" key="3">
    <source>
        <dbReference type="ARBA" id="ARBA00013531"/>
    </source>
</evidence>
<dbReference type="Gene3D" id="1.20.810.10">
    <property type="entry name" value="Cytochrome Bc1 Complex, Chain C"/>
    <property type="match status" value="1"/>
</dbReference>
<dbReference type="Pfam" id="PF00032">
    <property type="entry name" value="Cytochrom_B_C"/>
    <property type="match status" value="1"/>
</dbReference>
<accession>A0A059THZ0</accession>
<comment type="function">
    <text evidence="1 19">Component of the ubiquinol-cytochrome c reductase complex (complex III or cytochrome b-c1 complex) that is part of the mitochondrial respiratory chain. The b-c1 complex mediates electron transfer from ubiquinol to cytochrome c. Contributes to the generation of a proton gradient across the mitochondrial membrane that is then used for ATP synthesis.</text>
</comment>
<dbReference type="GO" id="GO:0046872">
    <property type="term" value="F:metal ion binding"/>
    <property type="evidence" value="ECO:0007669"/>
    <property type="project" value="UniProtKB-UniRule"/>
</dbReference>
<dbReference type="CDD" id="cd00284">
    <property type="entry name" value="Cytochrome_b_N"/>
    <property type="match status" value="1"/>
</dbReference>
<feature type="transmembrane region" description="Helical" evidence="19">
    <location>
        <begin position="78"/>
        <end position="99"/>
    </location>
</feature>
<evidence type="ECO:0000256" key="12">
    <source>
        <dbReference type="ARBA" id="ARBA00023004"/>
    </source>
</evidence>
<keyword evidence="5 18" id="KW-0349">Heme</keyword>
<evidence type="ECO:0000256" key="16">
    <source>
        <dbReference type="ARBA" id="ARBA00061233"/>
    </source>
</evidence>
<dbReference type="InterPro" id="IPR030689">
    <property type="entry name" value="Cytochrome_b"/>
</dbReference>
<dbReference type="PROSITE" id="PS51003">
    <property type="entry name" value="CYTB_CTER"/>
    <property type="match status" value="1"/>
</dbReference>
<keyword evidence="12 18" id="KW-0408">Iron</keyword>
<dbReference type="EMBL" id="MW629122">
    <property type="protein sequence ID" value="QVO50924.1"/>
    <property type="molecule type" value="Genomic_DNA"/>
</dbReference>
<evidence type="ECO:0000256" key="17">
    <source>
        <dbReference type="PIRSR" id="PIRSR038885-1"/>
    </source>
</evidence>
<dbReference type="InterPro" id="IPR005798">
    <property type="entry name" value="Cyt_b/b6_C"/>
</dbReference>
<evidence type="ECO:0000256" key="2">
    <source>
        <dbReference type="ARBA" id="ARBA00004448"/>
    </source>
</evidence>
<name>A0A059THZ0_9PASE</name>
<dbReference type="SUPFAM" id="SSF81648">
    <property type="entry name" value="a domain/subunit of cytochrome bc1 complex (Ubiquinol-cytochrome c reductase)"/>
    <property type="match status" value="1"/>
</dbReference>
<dbReference type="PROSITE" id="PS51002">
    <property type="entry name" value="CYTB_NTER"/>
    <property type="match status" value="1"/>
</dbReference>
<dbReference type="InterPro" id="IPR016174">
    <property type="entry name" value="Di-haem_cyt_TM"/>
</dbReference>
<evidence type="ECO:0000259" key="20">
    <source>
        <dbReference type="PROSITE" id="PS51002"/>
    </source>
</evidence>
<organism evidence="22">
    <name type="scientific">Dicaeum cruentatum</name>
    <dbReference type="NCBI Taxonomy" id="667152"/>
    <lineage>
        <taxon>Eukaryota</taxon>
        <taxon>Metazoa</taxon>
        <taxon>Chordata</taxon>
        <taxon>Craniata</taxon>
        <taxon>Vertebrata</taxon>
        <taxon>Euteleostomi</taxon>
        <taxon>Archelosauria</taxon>
        <taxon>Archosauria</taxon>
        <taxon>Dinosauria</taxon>
        <taxon>Saurischia</taxon>
        <taxon>Theropoda</taxon>
        <taxon>Coelurosauria</taxon>
        <taxon>Aves</taxon>
        <taxon>Neognathae</taxon>
        <taxon>Neoaves</taxon>
        <taxon>Telluraves</taxon>
        <taxon>Australaves</taxon>
        <taxon>Passeriformes</taxon>
        <taxon>Passeroidea</taxon>
        <taxon>Dicaeidae</taxon>
        <taxon>Dicaeum</taxon>
    </lineage>
</organism>
<feature type="transmembrane region" description="Helical" evidence="19">
    <location>
        <begin position="31"/>
        <end position="57"/>
    </location>
</feature>
<feature type="transmembrane region" description="Helical" evidence="19">
    <location>
        <begin position="114"/>
        <end position="134"/>
    </location>
</feature>
<dbReference type="EMBL" id="KJ456256">
    <property type="protein sequence ID" value="AHY87889.1"/>
    <property type="molecule type" value="Genomic_DNA"/>
</dbReference>
<dbReference type="InterPro" id="IPR048260">
    <property type="entry name" value="Cytochrome_b_C_euk/bac"/>
</dbReference>
<evidence type="ECO:0000256" key="4">
    <source>
        <dbReference type="ARBA" id="ARBA00022448"/>
    </source>
</evidence>
<evidence type="ECO:0000256" key="11">
    <source>
        <dbReference type="ARBA" id="ARBA00022989"/>
    </source>
</evidence>
<sequence length="380" mass="42554">MAPNLRKNHRILKIINDALIDLPTPSNISTWWNFGSILGICLVTQIITGLLLAMHYTADTSLAFSSVSHICRNVQFGWLIRNLHANGASFFFICIYLHIGRGLYYGSYLYKETWNIGVILLLMLMATAFVGYVLPWGQMSFWGATVITNLFSAIPYIGQTLVEWAWGGFSVDNPTLTRFFALHFLLPFVIAGLTLVHLTFLHETGSNNPMGIPSDCDKIPFHPYYTTKDILGFALMLCLLAAMALFSPNLLGDPENFTPANPLVTPPHIKPEWYFLFAYAILRSIPNKLGGVLALAASVLVLFLVPLLHTSKQRSMTFRPISQILFWTLVANILVLTWVGSQPVEHPFIIIGQLASLSYFTIILILFPLASMLENKMLKL</sequence>
<evidence type="ECO:0000256" key="5">
    <source>
        <dbReference type="ARBA" id="ARBA00022617"/>
    </source>
</evidence>
<dbReference type="GO" id="GO:0006122">
    <property type="term" value="P:mitochondrial electron transport, ubiquinol to cytochrome c"/>
    <property type="evidence" value="ECO:0007669"/>
    <property type="project" value="TreeGrafter"/>
</dbReference>
<comment type="cofactor">
    <cofactor evidence="18">
        <name>heme</name>
        <dbReference type="ChEBI" id="CHEBI:30413"/>
    </cofactor>
    <text evidence="18">Binds 2 heme groups non-covalently.</text>
</comment>
<feature type="binding site" description="axial binding residue" evidence="18">
    <location>
        <position position="98"/>
    </location>
    <ligand>
        <name>heme b</name>
        <dbReference type="ChEBI" id="CHEBI:60344"/>
        <label>b566</label>
    </ligand>
    <ligandPart>
        <name>Fe</name>
        <dbReference type="ChEBI" id="CHEBI:18248"/>
    </ligandPart>
</feature>
<evidence type="ECO:0000256" key="14">
    <source>
        <dbReference type="ARBA" id="ARBA00023128"/>
    </source>
</evidence>
<keyword evidence="11 19" id="KW-1133">Transmembrane helix</keyword>
<feature type="domain" description="Cytochrome b/b6 N-terminal region profile" evidence="20">
    <location>
        <begin position="1"/>
        <end position="210"/>
    </location>
</feature>
<comment type="subcellular location">
    <subcellularLocation>
        <location evidence="2">Mitochondrion inner membrane</location>
        <topology evidence="2">Multi-pass membrane protein</topology>
    </subcellularLocation>
</comment>
<reference evidence="22" key="1">
    <citation type="journal article" date="2014" name="Nature">
        <title>Niche filling slows the diversification of Himalayan songbirds.</title>
        <authorList>
            <person name="Price T.D."/>
            <person name="Hooper D.M."/>
            <person name="Buchanan C.D."/>
            <person name="Johansson U.S."/>
            <person name="Tietze D.T."/>
            <person name="Alstrom P."/>
            <person name="Olsson U."/>
            <person name="Ghosh-Harihar M."/>
            <person name="Ishtiaq F."/>
            <person name="Gupta S.K."/>
            <person name="Martens J."/>
            <person name="Harr B."/>
            <person name="Singh P."/>
            <person name="Mohan D."/>
        </authorList>
    </citation>
    <scope>NUCLEOTIDE SEQUENCE</scope>
</reference>
<feature type="transmembrane region" description="Helical" evidence="19">
    <location>
        <begin position="230"/>
        <end position="251"/>
    </location>
</feature>
<evidence type="ECO:0000313" key="22">
    <source>
        <dbReference type="EMBL" id="AHY87889.1"/>
    </source>
</evidence>
<dbReference type="PANTHER" id="PTHR19271">
    <property type="entry name" value="CYTOCHROME B"/>
    <property type="match status" value="1"/>
</dbReference>
<dbReference type="AlphaFoldDB" id="A0A059THZ0"/>
<feature type="transmembrane region" description="Helical" evidence="19">
    <location>
        <begin position="179"/>
        <end position="201"/>
    </location>
</feature>
<evidence type="ECO:0000256" key="8">
    <source>
        <dbReference type="ARBA" id="ARBA00022723"/>
    </source>
</evidence>
<evidence type="ECO:0000256" key="6">
    <source>
        <dbReference type="ARBA" id="ARBA00022660"/>
    </source>
</evidence>
<keyword evidence="15 19" id="KW-0472">Membrane</keyword>
<dbReference type="GO" id="GO:0016491">
    <property type="term" value="F:oxidoreductase activity"/>
    <property type="evidence" value="ECO:0007669"/>
    <property type="project" value="UniProtKB-UniRule"/>
</dbReference>
<evidence type="ECO:0000313" key="23">
    <source>
        <dbReference type="EMBL" id="QVO50924.1"/>
    </source>
</evidence>
<evidence type="ECO:0000256" key="1">
    <source>
        <dbReference type="ARBA" id="ARBA00002566"/>
    </source>
</evidence>
<feature type="binding site" description="axial binding residue" evidence="18">
    <location>
        <position position="84"/>
    </location>
    <ligand>
        <name>heme b</name>
        <dbReference type="ChEBI" id="CHEBI:60344"/>
        <label>b562</label>
    </ligand>
    <ligandPart>
        <name>Fe</name>
        <dbReference type="ChEBI" id="CHEBI:18248"/>
    </ligandPart>
</feature>
<keyword evidence="6 19" id="KW-0679">Respiratory chain</keyword>
<comment type="similarity">
    <text evidence="16 19">Belongs to the cytochrome b family.</text>
</comment>
<feature type="binding site" description="axial binding residue" evidence="18">
    <location>
        <position position="183"/>
    </location>
    <ligand>
        <name>heme b</name>
        <dbReference type="ChEBI" id="CHEBI:60344"/>
        <label>b562</label>
    </ligand>
    <ligandPart>
        <name>Fe</name>
        <dbReference type="ChEBI" id="CHEBI:18248"/>
    </ligandPart>
</feature>
<feature type="domain" description="Cytochrome b/b6 C-terminal region profile" evidence="21">
    <location>
        <begin position="211"/>
        <end position="380"/>
    </location>
</feature>
<keyword evidence="7 19" id="KW-0812">Transmembrane</keyword>
<feature type="transmembrane region" description="Helical" evidence="19">
    <location>
        <begin position="289"/>
        <end position="309"/>
    </location>
</feature>
<feature type="binding site" description="axial binding residue" evidence="18">
    <location>
        <position position="197"/>
    </location>
    <ligand>
        <name>heme b</name>
        <dbReference type="ChEBI" id="CHEBI:60344"/>
        <label>b566</label>
    </ligand>
    <ligandPart>
        <name>Fe</name>
        <dbReference type="ChEBI" id="CHEBI:18248"/>
    </ligandPart>
</feature>
<proteinExistence type="inferred from homology"/>
<comment type="cofactor">
    <cofactor evidence="19">
        <name>heme b</name>
        <dbReference type="ChEBI" id="CHEBI:60344"/>
    </cofactor>
    <text evidence="19">Binds 2 heme groups non-covalently.</text>
</comment>
<protein>
    <recommendedName>
        <fullName evidence="3 19">Cytochrome b</fullName>
    </recommendedName>
</protein>
<dbReference type="InterPro" id="IPR036150">
    <property type="entry name" value="Cyt_b/b6_C_sf"/>
</dbReference>
<evidence type="ECO:0000256" key="10">
    <source>
        <dbReference type="ARBA" id="ARBA00022982"/>
    </source>
</evidence>
<keyword evidence="10 19" id="KW-0249">Electron transport</keyword>